<protein>
    <recommendedName>
        <fullName evidence="4">IgE-binding protein</fullName>
    </recommendedName>
</protein>
<name>A0A5N6L0Q6_9ROSI</name>
<dbReference type="EMBL" id="VIBQ01000038">
    <property type="protein sequence ID" value="KAB8446235.1"/>
    <property type="molecule type" value="Genomic_DNA"/>
</dbReference>
<comment type="caution">
    <text evidence="2">The sequence shown here is derived from an EMBL/GenBank/DDBJ whole genome shotgun (WGS) entry which is preliminary data.</text>
</comment>
<reference evidence="2 3" key="1">
    <citation type="submission" date="2019-06" db="EMBL/GenBank/DDBJ databases">
        <title>A chromosomal-level reference genome of Carpinus fangiana (Coryloideae, Betulaceae).</title>
        <authorList>
            <person name="Yang X."/>
            <person name="Wang Z."/>
            <person name="Zhang L."/>
            <person name="Hao G."/>
            <person name="Liu J."/>
            <person name="Yang Y."/>
        </authorList>
    </citation>
    <scope>NUCLEOTIDE SEQUENCE [LARGE SCALE GENOMIC DNA]</scope>
    <source>
        <strain evidence="2">Cfa_2016G</strain>
        <tissue evidence="2">Leaf</tissue>
    </source>
</reference>
<keyword evidence="3" id="KW-1185">Reference proteome</keyword>
<evidence type="ECO:0000256" key="1">
    <source>
        <dbReference type="SAM" id="MobiDB-lite"/>
    </source>
</evidence>
<proteinExistence type="predicted"/>
<dbReference type="OrthoDB" id="5430620at2759"/>
<evidence type="ECO:0000313" key="3">
    <source>
        <dbReference type="Proteomes" id="UP000327013"/>
    </source>
</evidence>
<organism evidence="2 3">
    <name type="scientific">Carpinus fangiana</name>
    <dbReference type="NCBI Taxonomy" id="176857"/>
    <lineage>
        <taxon>Eukaryota</taxon>
        <taxon>Viridiplantae</taxon>
        <taxon>Streptophyta</taxon>
        <taxon>Embryophyta</taxon>
        <taxon>Tracheophyta</taxon>
        <taxon>Spermatophyta</taxon>
        <taxon>Magnoliopsida</taxon>
        <taxon>eudicotyledons</taxon>
        <taxon>Gunneridae</taxon>
        <taxon>Pentapetalae</taxon>
        <taxon>rosids</taxon>
        <taxon>fabids</taxon>
        <taxon>Fagales</taxon>
        <taxon>Betulaceae</taxon>
        <taxon>Carpinus</taxon>
    </lineage>
</organism>
<evidence type="ECO:0000313" key="2">
    <source>
        <dbReference type="EMBL" id="KAB8446235.1"/>
    </source>
</evidence>
<dbReference type="Proteomes" id="UP000327013">
    <property type="component" value="Unassembled WGS sequence"/>
</dbReference>
<evidence type="ECO:0008006" key="4">
    <source>
        <dbReference type="Google" id="ProtNLM"/>
    </source>
</evidence>
<feature type="region of interest" description="Disordered" evidence="1">
    <location>
        <begin position="72"/>
        <end position="96"/>
    </location>
</feature>
<sequence>MGAIYAARLTSFIPAAVTFLCRHHHHLSRRRRGTNSRLIVQHDHQFGLYVRDMTKLRSTRILKVKLDTSRKGCVATPPAKPEGGARRRGATSPGCADRSCRWPRNDAVALSIALRKAYQKLPSPGARQAKATARSLRRKHCRFCRSCELRKSLFPSNNNILQSTTHNNLLNQSSKPHFSLKIPTITMFSKVAVAASMASVALALPQGQAPVGDSGSFSLISSHSGDTSVHLRTINANGQGFWIGKPVSSYCPESTAVDCSAFPGDQTVFATGGTGSLSLDVNVPGGQQIFVAPDGKLSYTQAHSANIPTGSVLTPFTYTHGAGNGSTGTLEGPGKGFYACPSETAGEYFIAAAISDDLNFDGCTGIGLATADDTKPVAWQYT</sequence>
<gene>
    <name evidence="2" type="ORF">FH972_025217</name>
</gene>
<dbReference type="PANTHER" id="PTHR42047">
    <property type="entry name" value="PROTEIN, PUTATIVE (AFU_ORTHOLOGUE AFUA_6G03560)-RELATED"/>
    <property type="match status" value="1"/>
</dbReference>
<dbReference type="AlphaFoldDB" id="A0A5N6L0Q6"/>
<accession>A0A5N6L0Q6</accession>
<dbReference type="InterPro" id="IPR052820">
    <property type="entry name" value="PhiA_domain"/>
</dbReference>
<dbReference type="PANTHER" id="PTHR42047:SF1">
    <property type="entry name" value="PROTEIN, PUTATIVE (AFU_ORTHOLOGUE AFUA_6G03560)-RELATED"/>
    <property type="match status" value="1"/>
</dbReference>